<dbReference type="Pfam" id="PF00059">
    <property type="entry name" value="Lectin_C"/>
    <property type="match status" value="1"/>
</dbReference>
<sequence length="274" mass="32255">MLEELNYVTVTFRSNSVSLQNKPIESEIIYEEVKTEEQACDTHPVIPENEKKAPFFTLLHLIAVGLGVICVILVSFVIALSIQLNKVTSEQQSQNTSFEKQKKGLIEERDRLNWTMETILEQETFYVKDYCVEKVCKPCLENWVLFQSTCYLFSEYRFYSSWKNWDGSREDCRQRKADLVVIDSQEEQEFIKNHIKNYHDDNHGYWIGLRSINIMDTWMWVDKRNVTTMYWNTKKAGKGLCALSLPNGDLLSNWQKTGCDMRNRWICETRALIK</sequence>
<dbReference type="GO" id="GO:0005886">
    <property type="term" value="C:plasma membrane"/>
    <property type="evidence" value="ECO:0007669"/>
    <property type="project" value="TreeGrafter"/>
</dbReference>
<evidence type="ECO:0000256" key="1">
    <source>
        <dbReference type="ARBA" id="ARBA00022989"/>
    </source>
</evidence>
<evidence type="ECO:0000259" key="4">
    <source>
        <dbReference type="PROSITE" id="PS50041"/>
    </source>
</evidence>
<dbReference type="EMBL" id="CM015718">
    <property type="protein sequence ID" value="KAF3692274.1"/>
    <property type="molecule type" value="Genomic_DNA"/>
</dbReference>
<name>A0A6G1PQ50_CHAAH</name>
<dbReference type="GO" id="GO:0038023">
    <property type="term" value="F:signaling receptor activity"/>
    <property type="evidence" value="ECO:0007669"/>
    <property type="project" value="TreeGrafter"/>
</dbReference>
<organism evidence="5 6">
    <name type="scientific">Channa argus</name>
    <name type="common">Northern snakehead</name>
    <name type="synonym">Ophicephalus argus</name>
    <dbReference type="NCBI Taxonomy" id="215402"/>
    <lineage>
        <taxon>Eukaryota</taxon>
        <taxon>Metazoa</taxon>
        <taxon>Chordata</taxon>
        <taxon>Craniata</taxon>
        <taxon>Vertebrata</taxon>
        <taxon>Euteleostomi</taxon>
        <taxon>Actinopterygii</taxon>
        <taxon>Neopterygii</taxon>
        <taxon>Teleostei</taxon>
        <taxon>Neoteleostei</taxon>
        <taxon>Acanthomorphata</taxon>
        <taxon>Anabantaria</taxon>
        <taxon>Anabantiformes</taxon>
        <taxon>Channoidei</taxon>
        <taxon>Channidae</taxon>
        <taxon>Channa</taxon>
    </lineage>
</organism>
<dbReference type="InterPro" id="IPR016187">
    <property type="entry name" value="CTDL_fold"/>
</dbReference>
<keyword evidence="6" id="KW-1185">Reference proteome</keyword>
<dbReference type="GO" id="GO:0042269">
    <property type="term" value="P:regulation of natural killer cell mediated cytotoxicity"/>
    <property type="evidence" value="ECO:0007669"/>
    <property type="project" value="TreeGrafter"/>
</dbReference>
<keyword evidence="3" id="KW-0812">Transmembrane</keyword>
<dbReference type="InterPro" id="IPR001304">
    <property type="entry name" value="C-type_lectin-like"/>
</dbReference>
<dbReference type="Gene3D" id="3.10.100.10">
    <property type="entry name" value="Mannose-Binding Protein A, subunit A"/>
    <property type="match status" value="1"/>
</dbReference>
<reference evidence="5 6" key="1">
    <citation type="submission" date="2019-02" db="EMBL/GenBank/DDBJ databases">
        <title>Opniocepnalus argus genome.</title>
        <authorList>
            <person name="Zhou C."/>
            <person name="Xiao S."/>
        </authorList>
    </citation>
    <scope>NUCLEOTIDE SEQUENCE [LARGE SCALE GENOMIC DNA]</scope>
    <source>
        <strain evidence="5">OARG1902GOOAL</strain>
        <tissue evidence="5">Muscle</tissue>
    </source>
</reference>
<evidence type="ECO:0000313" key="5">
    <source>
        <dbReference type="EMBL" id="KAF3692274.1"/>
    </source>
</evidence>
<protein>
    <submittedName>
        <fullName evidence="5">C-type lectin domain family 4 member M CD209 antigen-like protein 1</fullName>
    </submittedName>
</protein>
<feature type="domain" description="C-type lectin" evidence="4">
    <location>
        <begin position="146"/>
        <end position="268"/>
    </location>
</feature>
<dbReference type="SMART" id="SM00034">
    <property type="entry name" value="CLECT"/>
    <property type="match status" value="1"/>
</dbReference>
<proteinExistence type="predicted"/>
<feature type="transmembrane region" description="Helical" evidence="3">
    <location>
        <begin position="58"/>
        <end position="82"/>
    </location>
</feature>
<reference evidence="6" key="2">
    <citation type="submission" date="2019-02" db="EMBL/GenBank/DDBJ databases">
        <title>Opniocepnalus argus Var Kimnra genome.</title>
        <authorList>
            <person name="Zhou C."/>
            <person name="Xiao S."/>
        </authorList>
    </citation>
    <scope>NUCLEOTIDE SEQUENCE [LARGE SCALE GENOMIC DNA]</scope>
</reference>
<keyword evidence="3" id="KW-0472">Membrane</keyword>
<accession>A0A6G1PQ50</accession>
<evidence type="ECO:0000313" key="6">
    <source>
        <dbReference type="Proteomes" id="UP000503349"/>
    </source>
</evidence>
<dbReference type="GO" id="GO:0030246">
    <property type="term" value="F:carbohydrate binding"/>
    <property type="evidence" value="ECO:0007669"/>
    <property type="project" value="UniProtKB-KW"/>
</dbReference>
<gene>
    <name evidence="5" type="ORF">EXN66_Car007950</name>
</gene>
<keyword evidence="2" id="KW-1015">Disulfide bond</keyword>
<dbReference type="InterPro" id="IPR051527">
    <property type="entry name" value="KLR_subfamily_B"/>
</dbReference>
<dbReference type="AlphaFoldDB" id="A0A6G1PQ50"/>
<dbReference type="GO" id="GO:0009986">
    <property type="term" value="C:cell surface"/>
    <property type="evidence" value="ECO:0007669"/>
    <property type="project" value="TreeGrafter"/>
</dbReference>
<keyword evidence="5" id="KW-0430">Lectin</keyword>
<dbReference type="PANTHER" id="PTHR46784">
    <property type="entry name" value="KILLER CELL LECTIN-LIKE RECEPTOR SUBFAMILY B MEMBER 1"/>
    <property type="match status" value="1"/>
</dbReference>
<dbReference type="Proteomes" id="UP000503349">
    <property type="component" value="Chromosome 7"/>
</dbReference>
<evidence type="ECO:0000256" key="3">
    <source>
        <dbReference type="SAM" id="Phobius"/>
    </source>
</evidence>
<keyword evidence="1 3" id="KW-1133">Transmembrane helix</keyword>
<dbReference type="PANTHER" id="PTHR46784:SF1">
    <property type="entry name" value="KILLER CELL LECTIN-LIKE RECEPTOR SUBFAMILY B MEMBER 1"/>
    <property type="match status" value="1"/>
</dbReference>
<dbReference type="SUPFAM" id="SSF56436">
    <property type="entry name" value="C-type lectin-like"/>
    <property type="match status" value="1"/>
</dbReference>
<evidence type="ECO:0000256" key="2">
    <source>
        <dbReference type="ARBA" id="ARBA00023157"/>
    </source>
</evidence>
<dbReference type="InterPro" id="IPR016186">
    <property type="entry name" value="C-type_lectin-like/link_sf"/>
</dbReference>
<dbReference type="PROSITE" id="PS50041">
    <property type="entry name" value="C_TYPE_LECTIN_2"/>
    <property type="match status" value="1"/>
</dbReference>
<dbReference type="OrthoDB" id="2142683at2759"/>